<dbReference type="GO" id="GO:0042619">
    <property type="term" value="P:poly-hydroxybutyrate biosynthetic process"/>
    <property type="evidence" value="ECO:0007669"/>
    <property type="project" value="InterPro"/>
</dbReference>
<dbReference type="Pfam" id="PF07167">
    <property type="entry name" value="PhaC_N"/>
    <property type="match status" value="1"/>
</dbReference>
<gene>
    <name evidence="7" type="ORF">Lokhon_02848</name>
</gene>
<evidence type="ECO:0000256" key="2">
    <source>
        <dbReference type="ARBA" id="ARBA00022490"/>
    </source>
</evidence>
<organism evidence="7 8">
    <name type="scientific">Limimaricola hongkongensis DSM 17492</name>
    <dbReference type="NCBI Taxonomy" id="1122180"/>
    <lineage>
        <taxon>Bacteria</taxon>
        <taxon>Pseudomonadati</taxon>
        <taxon>Pseudomonadota</taxon>
        <taxon>Alphaproteobacteria</taxon>
        <taxon>Rhodobacterales</taxon>
        <taxon>Paracoccaceae</taxon>
        <taxon>Limimaricola</taxon>
    </lineage>
</organism>
<protein>
    <submittedName>
        <fullName evidence="7">Polyhydroxyalkanoic acid synthase</fullName>
    </submittedName>
</protein>
<dbReference type="InterPro" id="IPR010963">
    <property type="entry name" value="PHA_synth_I"/>
</dbReference>
<dbReference type="Proteomes" id="UP000025047">
    <property type="component" value="Unassembled WGS sequence"/>
</dbReference>
<dbReference type="SUPFAM" id="SSF53474">
    <property type="entry name" value="alpha/beta-Hydrolases"/>
    <property type="match status" value="1"/>
</dbReference>
<reference evidence="7 8" key="1">
    <citation type="submission" date="2013-03" db="EMBL/GenBank/DDBJ databases">
        <authorList>
            <person name="Fiebig A."/>
            <person name="Goeker M."/>
            <person name="Klenk H.-P.P."/>
        </authorList>
    </citation>
    <scope>NUCLEOTIDE SEQUENCE [LARGE SCALE GENOMIC DNA]</scope>
    <source>
        <strain evidence="7 8">DSM 17492</strain>
    </source>
</reference>
<dbReference type="InterPro" id="IPR051321">
    <property type="entry name" value="PHA/PHB_synthase"/>
</dbReference>
<feature type="region of interest" description="Disordered" evidence="5">
    <location>
        <begin position="579"/>
        <end position="609"/>
    </location>
</feature>
<dbReference type="RefSeq" id="WP_017927292.1">
    <property type="nucleotide sequence ID" value="NZ_KB822995.1"/>
</dbReference>
<evidence type="ECO:0000313" key="7">
    <source>
        <dbReference type="EMBL" id="EYD71200.1"/>
    </source>
</evidence>
<dbReference type="eggNOG" id="COG3243">
    <property type="taxonomic scope" value="Bacteria"/>
</dbReference>
<dbReference type="InterPro" id="IPR029058">
    <property type="entry name" value="AB_hydrolase_fold"/>
</dbReference>
<dbReference type="GO" id="GO:0016746">
    <property type="term" value="F:acyltransferase activity"/>
    <property type="evidence" value="ECO:0007669"/>
    <property type="project" value="UniProtKB-KW"/>
</dbReference>
<dbReference type="PANTHER" id="PTHR36837">
    <property type="entry name" value="POLY(3-HYDROXYALKANOATE) POLYMERASE SUBUNIT PHAC"/>
    <property type="match status" value="1"/>
</dbReference>
<dbReference type="AlphaFoldDB" id="A0A017HA65"/>
<dbReference type="STRING" id="1122180.Lokhon_02848"/>
<evidence type="ECO:0000259" key="6">
    <source>
        <dbReference type="Pfam" id="PF07167"/>
    </source>
</evidence>
<name>A0A017HA65_9RHOB</name>
<dbReference type="OrthoDB" id="7208816at2"/>
<dbReference type="HOGENOM" id="CLU_017387_1_0_5"/>
<evidence type="ECO:0000256" key="4">
    <source>
        <dbReference type="ARBA" id="ARBA00023315"/>
    </source>
</evidence>
<accession>A0A017HA65</accession>
<dbReference type="GO" id="GO:0005737">
    <property type="term" value="C:cytoplasm"/>
    <property type="evidence" value="ECO:0007669"/>
    <property type="project" value="UniProtKB-SubCell"/>
</dbReference>
<evidence type="ECO:0000256" key="5">
    <source>
        <dbReference type="SAM" id="MobiDB-lite"/>
    </source>
</evidence>
<dbReference type="InterPro" id="IPR010941">
    <property type="entry name" value="PhaC_N"/>
</dbReference>
<feature type="region of interest" description="Disordered" evidence="5">
    <location>
        <begin position="1"/>
        <end position="22"/>
    </location>
</feature>
<dbReference type="PANTHER" id="PTHR36837:SF5">
    <property type="entry name" value="POLY-3-HYDROXYBUTYRATE SYNTHASE"/>
    <property type="match status" value="1"/>
</dbReference>
<feature type="domain" description="Poly-beta-hydroxybutyrate polymerase N-terminal" evidence="6">
    <location>
        <begin position="115"/>
        <end position="286"/>
    </location>
</feature>
<dbReference type="Gene3D" id="3.40.50.1820">
    <property type="entry name" value="alpha/beta hydrolase"/>
    <property type="match status" value="1"/>
</dbReference>
<comment type="caution">
    <text evidence="7">The sequence shown here is derived from an EMBL/GenBank/DDBJ whole genome shotgun (WGS) entry which is preliminary data.</text>
</comment>
<keyword evidence="2" id="KW-0963">Cytoplasm</keyword>
<evidence type="ECO:0000256" key="1">
    <source>
        <dbReference type="ARBA" id="ARBA00004496"/>
    </source>
</evidence>
<evidence type="ECO:0000256" key="3">
    <source>
        <dbReference type="ARBA" id="ARBA00022679"/>
    </source>
</evidence>
<sequence length="609" mass="67277">MTTDDQGRGTDQGGGGDAPATDAKERLEANLARIEALTQRLVGAMGQGRQVRPALQGPSHDLYMKAAGAYWSEVMRDPARLMEHQLGYWGKTLKHYVEAQQQAMQGAVPESEAPKDRRFANPLWDTHPWFAYIKQQYLTNAEAVQRAVDSIEGLDPREKKRLDYFAGQIVDMFSPTNFFATNPDALQKALETEGQSLIDGLENLVRDLEANGGDLVVTLADADAFRVGENLATTPGEVVFRNHLFELIQYAPQTEDVHETPIVLFPPWINKYYILDLKPQNSLIRHVVEQGHTLFVVSWINPDASYAEIGMTDYVEDGFIQAIETAKEICGTKKVNAVGYCIAGTTLAITLSVLKARKDKSVKSATFFTTLTDFSDQGEVGVFLDDDFVDGIEAEARAAGVLDKFYMSRTFSFLRARDLIYQPAIRSYMMGEAPPAFDLLYWNGDGTNLPARMAVEYLRGLCQEDRFARDGFTVAGHTARIGEVTVPVFAVGCESDHIAAWDSSWRGVDQMGAKDKTFVLSGSGHIAGIVNPPAKKKYGYWTNDAPAKNPEEWRAGATRHEGSWWPAWMGWLKPRAGEMVPARQPGSKAHPALGPAPGRYVTGGRLAAE</sequence>
<keyword evidence="8" id="KW-1185">Reference proteome</keyword>
<comment type="subcellular location">
    <subcellularLocation>
        <location evidence="1">Cytoplasm</location>
    </subcellularLocation>
</comment>
<proteinExistence type="predicted"/>
<evidence type="ECO:0000313" key="8">
    <source>
        <dbReference type="Proteomes" id="UP000025047"/>
    </source>
</evidence>
<dbReference type="EMBL" id="APGJ01000007">
    <property type="protein sequence ID" value="EYD71200.1"/>
    <property type="molecule type" value="Genomic_DNA"/>
</dbReference>
<keyword evidence="3" id="KW-0808">Transferase</keyword>
<keyword evidence="4" id="KW-0012">Acyltransferase</keyword>
<dbReference type="NCBIfam" id="TIGR01838">
    <property type="entry name" value="PHA_synth_I"/>
    <property type="match status" value="1"/>
</dbReference>
<dbReference type="PATRIC" id="fig|1122180.6.peg.2827"/>